<feature type="domain" description="Disease resistance protein winged helix" evidence="6">
    <location>
        <begin position="422"/>
        <end position="491"/>
    </location>
</feature>
<evidence type="ECO:0008006" key="10">
    <source>
        <dbReference type="Google" id="ProtNLM"/>
    </source>
</evidence>
<dbReference type="Pfam" id="PF18052">
    <property type="entry name" value="Rx_N"/>
    <property type="match status" value="1"/>
</dbReference>
<sequence length="991" mass="114815">MAGKLLSFGVQKLCDVLSQEYAHFHGVDEEVTELKRELDLLSSFLKDANVKKHTSAVVRTFLEQIKEIIYDAEDIVDTFLLKEKFGKTSGIKKRIRRLACVFPDRREIALDIEGISKTISKMISDMQSFGIQQSIADGGYMQPLHDRQREMRQEIDREHESNFVGVEENVDKLLGYLVEDDNVQVVSMTGMGGLGKTTLARQAFNHEMVKHKFDRLAWVCVSQDCKLKNVWQTILQNLKPEEEEKKILEMTEFALHRELFGLLETSKSLIVFDDIWKEEDWSVIKRIFPPKKGWKVLLTSRNENVAGHGDTTYINFKPGCLTIEDSWTLFQKIAMPSKDASNLKKVDEEMEEMGKQMIKHCLLATKHTLYDWELVSENIQSHLMGRTEFNGDNNSLIYHVLSLSFEELPSHLKHCFLYLAHFPEDYEIRVHELSYYWAAEEIRRYHDRETIRDVGEMYIEELVRRNMVISQRDVKTLRFETCHLHDMMREICLSKAKEENFLQIVGICSQTPRSCSTSRRFVSQHPTTLDVEREINNSKVRSLVVVCKDNYSSEWKPSSLSFTKLQLLRVLNLTAARFEGKKLPYSIGKLIHLRYLNLKNAYITHLPSSLQNLKLMLYLNLCVESWASPVYVPNVLKEMRELRYLELPRNMKKKSKLELRNLEKLETLKHFSTENSSVEDLSGMYRLRTLEIDLNERTSIEALSASIGGLRHLEDLDIYDSASIDKRKKEKGFVIEAVRLKHLSLEIYMPSVPKPLPSHLTTISLQDCCLEEDPMPILEKLPQLKEVCLWTNSFSGRRMVCSAGGFPQLQKLEFGGLEEWEEWIVEEGSMPLLHSLTIISCTKLEEWIVEEGSMPLLHTLMIEGCSLKEDPMPILEKLPQLKEVILDNKSFSGRIMVCSAGGFPQLQKLKFAGLEEWEEWIVEEGSMPVLYSLVIKDCKKFKELPDGLRFITSLKNLKIEYMGEEWKERLSEGGEDYYKIQHIPSVTFGNE</sequence>
<keyword evidence="2" id="KW-0547">Nucleotide-binding</keyword>
<dbReference type="SUPFAM" id="SSF52058">
    <property type="entry name" value="L domain-like"/>
    <property type="match status" value="1"/>
</dbReference>
<protein>
    <recommendedName>
        <fullName evidence="10">NB-ARC domain-containing protein</fullName>
    </recommendedName>
</protein>
<dbReference type="Gene3D" id="1.10.10.10">
    <property type="entry name" value="Winged helix-like DNA-binding domain superfamily/Winged helix DNA-binding domain"/>
    <property type="match status" value="1"/>
</dbReference>
<dbReference type="SUPFAM" id="SSF52540">
    <property type="entry name" value="P-loop containing nucleoside triphosphate hydrolases"/>
    <property type="match status" value="1"/>
</dbReference>
<dbReference type="CDD" id="cd14798">
    <property type="entry name" value="RX-CC_like"/>
    <property type="match status" value="1"/>
</dbReference>
<dbReference type="PRINTS" id="PR00364">
    <property type="entry name" value="DISEASERSIST"/>
</dbReference>
<evidence type="ECO:0000256" key="3">
    <source>
        <dbReference type="ARBA" id="ARBA00022821"/>
    </source>
</evidence>
<dbReference type="InterPro" id="IPR058922">
    <property type="entry name" value="WHD_DRP"/>
</dbReference>
<keyword evidence="3" id="KW-0611">Plant defense</keyword>
<evidence type="ECO:0000256" key="2">
    <source>
        <dbReference type="ARBA" id="ARBA00022741"/>
    </source>
</evidence>
<proteinExistence type="predicted"/>
<dbReference type="InterPro" id="IPR055414">
    <property type="entry name" value="LRR_R13L4/SHOC2-like"/>
</dbReference>
<dbReference type="FunFam" id="3.40.50.300:FF:001091">
    <property type="entry name" value="Probable disease resistance protein At1g61300"/>
    <property type="match status" value="1"/>
</dbReference>
<dbReference type="EMBL" id="KI517881">
    <property type="protein sequence ID" value="ESQ29583.1"/>
    <property type="molecule type" value="Genomic_DNA"/>
</dbReference>
<dbReference type="InterPro" id="IPR002182">
    <property type="entry name" value="NB-ARC"/>
</dbReference>
<dbReference type="Pfam" id="PF23559">
    <property type="entry name" value="WHD_DRP"/>
    <property type="match status" value="1"/>
</dbReference>
<dbReference type="InterPro" id="IPR032675">
    <property type="entry name" value="LRR_dom_sf"/>
</dbReference>
<dbReference type="GO" id="GO:0043531">
    <property type="term" value="F:ADP binding"/>
    <property type="evidence" value="ECO:0007669"/>
    <property type="project" value="InterPro"/>
</dbReference>
<dbReference type="FunFam" id="1.10.10.10:FF:000322">
    <property type="entry name" value="Probable disease resistance protein At1g63360"/>
    <property type="match status" value="1"/>
</dbReference>
<dbReference type="AlphaFoldDB" id="V4KQG7"/>
<evidence type="ECO:0000313" key="9">
    <source>
        <dbReference type="Proteomes" id="UP000030689"/>
    </source>
</evidence>
<dbReference type="Gramene" id="ESQ29583">
    <property type="protein sequence ID" value="ESQ29583"/>
    <property type="gene ID" value="EUTSA_v10023235mg"/>
</dbReference>
<dbReference type="InterPro" id="IPR036388">
    <property type="entry name" value="WH-like_DNA-bd_sf"/>
</dbReference>
<feature type="domain" description="Disease resistance N-terminal" evidence="5">
    <location>
        <begin position="6"/>
        <end position="88"/>
    </location>
</feature>
<dbReference type="OMA" id="EMRELRY"/>
<dbReference type="PANTHER" id="PTHR23155">
    <property type="entry name" value="DISEASE RESISTANCE PROTEIN RP"/>
    <property type="match status" value="1"/>
</dbReference>
<gene>
    <name evidence="8" type="ORF">EUTSA_v10023235mg</name>
</gene>
<dbReference type="InterPro" id="IPR038005">
    <property type="entry name" value="RX-like_CC"/>
</dbReference>
<accession>V4KQG7</accession>
<keyword evidence="1" id="KW-0677">Repeat</keyword>
<dbReference type="InterPro" id="IPR044974">
    <property type="entry name" value="Disease_R_plants"/>
</dbReference>
<feature type="domain" description="NB-ARC" evidence="4">
    <location>
        <begin position="167"/>
        <end position="339"/>
    </location>
</feature>
<dbReference type="Pfam" id="PF23598">
    <property type="entry name" value="LRR_14"/>
    <property type="match status" value="1"/>
</dbReference>
<evidence type="ECO:0000313" key="8">
    <source>
        <dbReference type="EMBL" id="ESQ29583.1"/>
    </source>
</evidence>
<feature type="domain" description="Disease resistance R13L4/SHOC-2-like LRR" evidence="7">
    <location>
        <begin position="539"/>
        <end position="838"/>
    </location>
</feature>
<dbReference type="Gene3D" id="3.40.50.300">
    <property type="entry name" value="P-loop containing nucleotide triphosphate hydrolases"/>
    <property type="match status" value="1"/>
</dbReference>
<organism evidence="8 9">
    <name type="scientific">Eutrema salsugineum</name>
    <name type="common">Saltwater cress</name>
    <name type="synonym">Sisymbrium salsugineum</name>
    <dbReference type="NCBI Taxonomy" id="72664"/>
    <lineage>
        <taxon>Eukaryota</taxon>
        <taxon>Viridiplantae</taxon>
        <taxon>Streptophyta</taxon>
        <taxon>Embryophyta</taxon>
        <taxon>Tracheophyta</taxon>
        <taxon>Spermatophyta</taxon>
        <taxon>Magnoliopsida</taxon>
        <taxon>eudicotyledons</taxon>
        <taxon>Gunneridae</taxon>
        <taxon>Pentapetalae</taxon>
        <taxon>rosids</taxon>
        <taxon>malvids</taxon>
        <taxon>Brassicales</taxon>
        <taxon>Brassicaceae</taxon>
        <taxon>Eutremeae</taxon>
        <taxon>Eutrema</taxon>
    </lineage>
</organism>
<dbReference type="InterPro" id="IPR041118">
    <property type="entry name" value="Rx_N"/>
</dbReference>
<dbReference type="Pfam" id="PF00931">
    <property type="entry name" value="NB-ARC"/>
    <property type="match status" value="1"/>
</dbReference>
<dbReference type="InterPro" id="IPR027417">
    <property type="entry name" value="P-loop_NTPase"/>
</dbReference>
<evidence type="ECO:0000259" key="5">
    <source>
        <dbReference type="Pfam" id="PF18052"/>
    </source>
</evidence>
<dbReference type="GO" id="GO:0098542">
    <property type="term" value="P:defense response to other organism"/>
    <property type="evidence" value="ECO:0007669"/>
    <property type="project" value="TreeGrafter"/>
</dbReference>
<keyword evidence="9" id="KW-1185">Reference proteome</keyword>
<name>V4KQG7_EUTSA</name>
<evidence type="ECO:0000256" key="1">
    <source>
        <dbReference type="ARBA" id="ARBA00022737"/>
    </source>
</evidence>
<evidence type="ECO:0000259" key="6">
    <source>
        <dbReference type="Pfam" id="PF23559"/>
    </source>
</evidence>
<dbReference type="Gene3D" id="1.20.5.4130">
    <property type="match status" value="1"/>
</dbReference>
<dbReference type="PANTHER" id="PTHR23155:SF1185">
    <property type="entry name" value="DISEASE RESISTANCE RPP8-LIKE PROTEIN 3-RELATED"/>
    <property type="match status" value="1"/>
</dbReference>
<evidence type="ECO:0000259" key="4">
    <source>
        <dbReference type="Pfam" id="PF00931"/>
    </source>
</evidence>
<dbReference type="Gene3D" id="3.80.10.10">
    <property type="entry name" value="Ribonuclease Inhibitor"/>
    <property type="match status" value="3"/>
</dbReference>
<reference evidence="8 9" key="1">
    <citation type="journal article" date="2013" name="Front. Plant Sci.">
        <title>The Reference Genome of the Halophytic Plant Eutrema salsugineum.</title>
        <authorList>
            <person name="Yang R."/>
            <person name="Jarvis D.E."/>
            <person name="Chen H."/>
            <person name="Beilstein M.A."/>
            <person name="Grimwood J."/>
            <person name="Jenkins J."/>
            <person name="Shu S."/>
            <person name="Prochnik S."/>
            <person name="Xin M."/>
            <person name="Ma C."/>
            <person name="Schmutz J."/>
            <person name="Wing R.A."/>
            <person name="Mitchell-Olds T."/>
            <person name="Schumaker K.S."/>
            <person name="Wang X."/>
        </authorList>
    </citation>
    <scope>NUCLEOTIDE SEQUENCE [LARGE SCALE GENOMIC DNA]</scope>
</reference>
<dbReference type="eggNOG" id="KOG4658">
    <property type="taxonomic scope" value="Eukaryota"/>
</dbReference>
<dbReference type="KEGG" id="eus:EUTSA_v10023235mg"/>
<evidence type="ECO:0000259" key="7">
    <source>
        <dbReference type="Pfam" id="PF23598"/>
    </source>
</evidence>
<dbReference type="Proteomes" id="UP000030689">
    <property type="component" value="Unassembled WGS sequence"/>
</dbReference>